<dbReference type="PANTHER" id="PTHR36124">
    <property type="match status" value="1"/>
</dbReference>
<organism evidence="1 2">
    <name type="scientific">Cladonia borealis</name>
    <dbReference type="NCBI Taxonomy" id="184061"/>
    <lineage>
        <taxon>Eukaryota</taxon>
        <taxon>Fungi</taxon>
        <taxon>Dikarya</taxon>
        <taxon>Ascomycota</taxon>
        <taxon>Pezizomycotina</taxon>
        <taxon>Lecanoromycetes</taxon>
        <taxon>OSLEUM clade</taxon>
        <taxon>Lecanoromycetidae</taxon>
        <taxon>Lecanorales</taxon>
        <taxon>Lecanorineae</taxon>
        <taxon>Cladoniaceae</taxon>
        <taxon>Cladonia</taxon>
    </lineage>
</organism>
<dbReference type="PANTHER" id="PTHR36124:SF1">
    <property type="entry name" value="ER-BOUND OXYGENASE MPAB_MPAB'_RUBBER OXYGENASE CATALYTIC DOMAIN-CONTAINING PROTEIN"/>
    <property type="match status" value="1"/>
</dbReference>
<evidence type="ECO:0000313" key="1">
    <source>
        <dbReference type="EMBL" id="KAK0516488.1"/>
    </source>
</evidence>
<dbReference type="AlphaFoldDB" id="A0AA39RAK7"/>
<evidence type="ECO:0008006" key="3">
    <source>
        <dbReference type="Google" id="ProtNLM"/>
    </source>
</evidence>
<keyword evidence="2" id="KW-1185">Reference proteome</keyword>
<evidence type="ECO:0000313" key="2">
    <source>
        <dbReference type="Proteomes" id="UP001166286"/>
    </source>
</evidence>
<reference evidence="1" key="1">
    <citation type="submission" date="2023-03" db="EMBL/GenBank/DDBJ databases">
        <title>Complete genome of Cladonia borealis.</title>
        <authorList>
            <person name="Park H."/>
        </authorList>
    </citation>
    <scope>NUCLEOTIDE SEQUENCE</scope>
    <source>
        <strain evidence="1">ANT050790</strain>
    </source>
</reference>
<accession>A0AA39RAK7</accession>
<dbReference type="GO" id="GO:0016491">
    <property type="term" value="F:oxidoreductase activity"/>
    <property type="evidence" value="ECO:0007669"/>
    <property type="project" value="InterPro"/>
</dbReference>
<proteinExistence type="predicted"/>
<dbReference type="EMBL" id="JAFEKC020000002">
    <property type="protein sequence ID" value="KAK0516488.1"/>
    <property type="molecule type" value="Genomic_DNA"/>
</dbReference>
<gene>
    <name evidence="1" type="ORF">JMJ35_001091</name>
</gene>
<dbReference type="Proteomes" id="UP001166286">
    <property type="component" value="Unassembled WGS sequence"/>
</dbReference>
<sequence length="375" mass="42741">MRAKYTAAGRRTLSDMTAEEAQDILKTLAELEFPGTYGLSMIMAIFRTYGIPTISSLLVATGELKNSETASKRAADTGLLILEFGLNKPTSERAIQAIARMNFLHSRYQKAGKITNNDLLYVLGIFVLEPVRWISRYEWRSLTDVELCASGTFWKNLGDAMEISYEPLSSSAKGWQDGLHWLSDIKQWSDEYEETHMVPGETNRKLADSLLDSLLPRRPAGFRELYMKIVAVLQGNRLRQYSEPPAIYHAVVNGILYVRKLLLRHLMLPRPHFLRSQWIEATPHGPNGHYFLFDYLAHPWYVKPSFMHRWGPRAWVSRLLGYKVPGDDGDKYFPHGYTITDIGPQSLSGSGKEEMDKIQARLYSLDRGACPFTSR</sequence>
<protein>
    <recommendedName>
        <fullName evidence="3">ER-bound oxygenase mpaB/mpaB'/Rubber oxygenase catalytic domain-containing protein</fullName>
    </recommendedName>
</protein>
<comment type="caution">
    <text evidence="1">The sequence shown here is derived from an EMBL/GenBank/DDBJ whole genome shotgun (WGS) entry which is preliminary data.</text>
</comment>
<name>A0AA39RAK7_9LECA</name>
<dbReference type="InterPro" id="IPR046366">
    <property type="entry name" value="MPAB"/>
</dbReference>